<dbReference type="Pfam" id="PF13377">
    <property type="entry name" value="Peripla_BP_3"/>
    <property type="match status" value="1"/>
</dbReference>
<accession>A0A9D2K1A2</accession>
<dbReference type="PANTHER" id="PTHR30146">
    <property type="entry name" value="LACI-RELATED TRANSCRIPTIONAL REPRESSOR"/>
    <property type="match status" value="1"/>
</dbReference>
<reference evidence="6" key="2">
    <citation type="submission" date="2021-04" db="EMBL/GenBank/DDBJ databases">
        <authorList>
            <person name="Gilroy R."/>
        </authorList>
    </citation>
    <scope>NUCLEOTIDE SEQUENCE</scope>
    <source>
        <strain evidence="6">CHK196-3914</strain>
    </source>
</reference>
<evidence type="ECO:0000256" key="2">
    <source>
        <dbReference type="ARBA" id="ARBA00023015"/>
    </source>
</evidence>
<dbReference type="PANTHER" id="PTHR30146:SF148">
    <property type="entry name" value="HTH-TYPE TRANSCRIPTIONAL REPRESSOR PURR-RELATED"/>
    <property type="match status" value="1"/>
</dbReference>
<dbReference type="Gene3D" id="1.10.260.40">
    <property type="entry name" value="lambda repressor-like DNA-binding domains"/>
    <property type="match status" value="1"/>
</dbReference>
<dbReference type="SUPFAM" id="SSF53822">
    <property type="entry name" value="Periplasmic binding protein-like I"/>
    <property type="match status" value="1"/>
</dbReference>
<name>A0A9D2K1A2_9FIRM</name>
<protein>
    <submittedName>
        <fullName evidence="6">LacI family transcriptional regulator</fullName>
    </submittedName>
</protein>
<dbReference type="SUPFAM" id="SSF47413">
    <property type="entry name" value="lambda repressor-like DNA-binding domains"/>
    <property type="match status" value="1"/>
</dbReference>
<keyword evidence="2" id="KW-0805">Transcription regulation</keyword>
<dbReference type="EMBL" id="DXAY01000078">
    <property type="protein sequence ID" value="HIZ74257.1"/>
    <property type="molecule type" value="Genomic_DNA"/>
</dbReference>
<reference evidence="6" key="1">
    <citation type="journal article" date="2021" name="PeerJ">
        <title>Extensive microbial diversity within the chicken gut microbiome revealed by metagenomics and culture.</title>
        <authorList>
            <person name="Gilroy R."/>
            <person name="Ravi A."/>
            <person name="Getino M."/>
            <person name="Pursley I."/>
            <person name="Horton D.L."/>
            <person name="Alikhan N.F."/>
            <person name="Baker D."/>
            <person name="Gharbi K."/>
            <person name="Hall N."/>
            <person name="Watson M."/>
            <person name="Adriaenssens E.M."/>
            <person name="Foster-Nyarko E."/>
            <person name="Jarju S."/>
            <person name="Secka A."/>
            <person name="Antonio M."/>
            <person name="Oren A."/>
            <person name="Chaudhuri R.R."/>
            <person name="La Ragione R."/>
            <person name="Hildebrand F."/>
            <person name="Pallen M.J."/>
        </authorList>
    </citation>
    <scope>NUCLEOTIDE SEQUENCE</scope>
    <source>
        <strain evidence="6">CHK196-3914</strain>
    </source>
</reference>
<feature type="domain" description="HTH lacI-type" evidence="5">
    <location>
        <begin position="6"/>
        <end position="60"/>
    </location>
</feature>
<dbReference type="Pfam" id="PF00356">
    <property type="entry name" value="LacI"/>
    <property type="match status" value="1"/>
</dbReference>
<dbReference type="SMART" id="SM00354">
    <property type="entry name" value="HTH_LACI"/>
    <property type="match status" value="1"/>
</dbReference>
<evidence type="ECO:0000256" key="3">
    <source>
        <dbReference type="ARBA" id="ARBA00023125"/>
    </source>
</evidence>
<dbReference type="Proteomes" id="UP000824116">
    <property type="component" value="Unassembled WGS sequence"/>
</dbReference>
<keyword evidence="4" id="KW-0804">Transcription</keyword>
<dbReference type="GO" id="GO:0003700">
    <property type="term" value="F:DNA-binding transcription factor activity"/>
    <property type="evidence" value="ECO:0007669"/>
    <property type="project" value="TreeGrafter"/>
</dbReference>
<dbReference type="CDD" id="cd06267">
    <property type="entry name" value="PBP1_LacI_sugar_binding-like"/>
    <property type="match status" value="1"/>
</dbReference>
<dbReference type="InterPro" id="IPR000843">
    <property type="entry name" value="HTH_LacI"/>
</dbReference>
<evidence type="ECO:0000256" key="1">
    <source>
        <dbReference type="ARBA" id="ARBA00022491"/>
    </source>
</evidence>
<dbReference type="Gene3D" id="3.40.50.2300">
    <property type="match status" value="2"/>
</dbReference>
<dbReference type="PROSITE" id="PS50932">
    <property type="entry name" value="HTH_LACI_2"/>
    <property type="match status" value="1"/>
</dbReference>
<dbReference type="InterPro" id="IPR010982">
    <property type="entry name" value="Lambda_DNA-bd_dom_sf"/>
</dbReference>
<evidence type="ECO:0000313" key="6">
    <source>
        <dbReference type="EMBL" id="HIZ74257.1"/>
    </source>
</evidence>
<dbReference type="CDD" id="cd01392">
    <property type="entry name" value="HTH_LacI"/>
    <property type="match status" value="1"/>
</dbReference>
<sequence length="352" mass="39292">MKRKEYTITDIARTLQVSTASVSRALSGAPGVSQKLRERITSFCDEIGYLPASVSRNAHAEKPNIIALILGDVRNPFYANLAFAIQKRLMNSKYMTVVFNSEYNEVKELEFIDIAEQFGFSGLMLITAQSEAISQKLSETRLPKVLVNRILPHYNGDSVLTDNFQAGYEAALHLITLGHERIGFIAGPENSSASAQRFDGFRQAMRNYSLPVRREFIWHSDLKLETGQKLARNFLALSERPSGIVSVNDMTSLGFIDGCKKAGLSIPEDLSLISFDDIPIASLYDIQLTTISQHGEEMGLTAADLMLRRLEHPDREPERVIMKPRLIVRSTTGPCSQQQNMPARFTTQSFGV</sequence>
<dbReference type="InterPro" id="IPR046335">
    <property type="entry name" value="LacI/GalR-like_sensor"/>
</dbReference>
<gene>
    <name evidence="6" type="ORF">H9723_03290</name>
</gene>
<dbReference type="AlphaFoldDB" id="A0A9D2K1A2"/>
<evidence type="ECO:0000256" key="4">
    <source>
        <dbReference type="ARBA" id="ARBA00023163"/>
    </source>
</evidence>
<proteinExistence type="predicted"/>
<organism evidence="6 7">
    <name type="scientific">Candidatus Mediterraneibacter stercoravium</name>
    <dbReference type="NCBI Taxonomy" id="2838685"/>
    <lineage>
        <taxon>Bacteria</taxon>
        <taxon>Bacillati</taxon>
        <taxon>Bacillota</taxon>
        <taxon>Clostridia</taxon>
        <taxon>Lachnospirales</taxon>
        <taxon>Lachnospiraceae</taxon>
        <taxon>Mediterraneibacter</taxon>
    </lineage>
</organism>
<dbReference type="InterPro" id="IPR028082">
    <property type="entry name" value="Peripla_BP_I"/>
</dbReference>
<evidence type="ECO:0000259" key="5">
    <source>
        <dbReference type="PROSITE" id="PS50932"/>
    </source>
</evidence>
<evidence type="ECO:0000313" key="7">
    <source>
        <dbReference type="Proteomes" id="UP000824116"/>
    </source>
</evidence>
<comment type="caution">
    <text evidence="6">The sequence shown here is derived from an EMBL/GenBank/DDBJ whole genome shotgun (WGS) entry which is preliminary data.</text>
</comment>
<keyword evidence="1" id="KW-0678">Repressor</keyword>
<keyword evidence="3" id="KW-0238">DNA-binding</keyword>
<dbReference type="GO" id="GO:0000976">
    <property type="term" value="F:transcription cis-regulatory region binding"/>
    <property type="evidence" value="ECO:0007669"/>
    <property type="project" value="TreeGrafter"/>
</dbReference>